<feature type="region of interest" description="Disordered" evidence="1">
    <location>
        <begin position="136"/>
        <end position="168"/>
    </location>
</feature>
<dbReference type="EMBL" id="KV417698">
    <property type="protein sequence ID" value="KZP09512.1"/>
    <property type="molecule type" value="Genomic_DNA"/>
</dbReference>
<proteinExistence type="predicted"/>
<dbReference type="AlphaFoldDB" id="A0A165YFS5"/>
<reference evidence="2 3" key="1">
    <citation type="journal article" date="2016" name="Mol. Biol. Evol.">
        <title>Comparative Genomics of Early-Diverging Mushroom-Forming Fungi Provides Insights into the Origins of Lignocellulose Decay Capabilities.</title>
        <authorList>
            <person name="Nagy L.G."/>
            <person name="Riley R."/>
            <person name="Tritt A."/>
            <person name="Adam C."/>
            <person name="Daum C."/>
            <person name="Floudas D."/>
            <person name="Sun H."/>
            <person name="Yadav J.S."/>
            <person name="Pangilinan J."/>
            <person name="Larsson K.H."/>
            <person name="Matsuura K."/>
            <person name="Barry K."/>
            <person name="Labutti K."/>
            <person name="Kuo R."/>
            <person name="Ohm R.A."/>
            <person name="Bhattacharya S.S."/>
            <person name="Shirouzu T."/>
            <person name="Yoshinaga Y."/>
            <person name="Martin F.M."/>
            <person name="Grigoriev I.V."/>
            <person name="Hibbett D.S."/>
        </authorList>
    </citation>
    <scope>NUCLEOTIDE SEQUENCE [LARGE SCALE GENOMIC DNA]</scope>
    <source>
        <strain evidence="2 3">CBS 109695</strain>
    </source>
</reference>
<feature type="region of interest" description="Disordered" evidence="1">
    <location>
        <begin position="1"/>
        <end position="28"/>
    </location>
</feature>
<evidence type="ECO:0000256" key="1">
    <source>
        <dbReference type="SAM" id="MobiDB-lite"/>
    </source>
</evidence>
<feature type="compositionally biased region" description="Low complexity" evidence="1">
    <location>
        <begin position="140"/>
        <end position="168"/>
    </location>
</feature>
<evidence type="ECO:0000313" key="3">
    <source>
        <dbReference type="Proteomes" id="UP000076532"/>
    </source>
</evidence>
<protein>
    <submittedName>
        <fullName evidence="2">Uncharacterized protein</fullName>
    </submittedName>
</protein>
<evidence type="ECO:0000313" key="2">
    <source>
        <dbReference type="EMBL" id="KZP09512.1"/>
    </source>
</evidence>
<name>A0A165YFS5_9AGAM</name>
<organism evidence="2 3">
    <name type="scientific">Athelia psychrophila</name>
    <dbReference type="NCBI Taxonomy" id="1759441"/>
    <lineage>
        <taxon>Eukaryota</taxon>
        <taxon>Fungi</taxon>
        <taxon>Dikarya</taxon>
        <taxon>Basidiomycota</taxon>
        <taxon>Agaricomycotina</taxon>
        <taxon>Agaricomycetes</taxon>
        <taxon>Agaricomycetidae</taxon>
        <taxon>Atheliales</taxon>
        <taxon>Atheliaceae</taxon>
        <taxon>Athelia</taxon>
    </lineage>
</organism>
<accession>A0A165YFS5</accession>
<dbReference type="Proteomes" id="UP000076532">
    <property type="component" value="Unassembled WGS sequence"/>
</dbReference>
<sequence>MPKRARSSSFSPSPSTRKHARTRAMPLSDQHPVLSEIDGLIARRSKCNELLKQVVTRLAMKKPARKAICRHAVHSLLGPMLGFGLKDIEATGRWRILCCECHLVRFLTPAIPQAILAGNTEYIRLRECQTELAPISRGLSQPTSSSTSDIPSSTPTATSSDDYQASSPLPRIPSLLSTLAGTNGSRRLTILVYLEASASDNKTARQVPAETDDCGMLRLSKFKMVLGGIGLELGNGRVEIYRKGKWIQIRSDTALPVVDSIVVLRVTGVTAMLGWEVDSKFYT</sequence>
<keyword evidence="3" id="KW-1185">Reference proteome</keyword>
<gene>
    <name evidence="2" type="ORF">FIBSPDRAFT_900453</name>
</gene>